<dbReference type="Proteomes" id="UP001155027">
    <property type="component" value="Unassembled WGS sequence"/>
</dbReference>
<organism evidence="2 3">
    <name type="scientific">Salinibacter ruber</name>
    <dbReference type="NCBI Taxonomy" id="146919"/>
    <lineage>
        <taxon>Bacteria</taxon>
        <taxon>Pseudomonadati</taxon>
        <taxon>Rhodothermota</taxon>
        <taxon>Rhodothermia</taxon>
        <taxon>Rhodothermales</taxon>
        <taxon>Salinibacteraceae</taxon>
        <taxon>Salinibacter</taxon>
    </lineage>
</organism>
<accession>A0A9X2Q173</accession>
<dbReference type="InterPro" id="IPR027417">
    <property type="entry name" value="P-loop_NTPase"/>
</dbReference>
<reference evidence="2" key="1">
    <citation type="submission" date="2022-08" db="EMBL/GenBank/DDBJ databases">
        <title>Genomic Encyclopedia of Type Strains, Phase V (KMG-V): Genome sequencing to study the core and pangenomes of soil and plant-associated prokaryotes.</title>
        <authorList>
            <person name="Whitman W."/>
        </authorList>
    </citation>
    <scope>NUCLEOTIDE SEQUENCE</scope>
    <source>
        <strain evidence="2">0</strain>
    </source>
</reference>
<feature type="compositionally biased region" description="Low complexity" evidence="1">
    <location>
        <begin position="160"/>
        <end position="171"/>
    </location>
</feature>
<dbReference type="Gene3D" id="3.40.50.300">
    <property type="entry name" value="P-loop containing nucleotide triphosphate hydrolases"/>
    <property type="match status" value="1"/>
</dbReference>
<proteinExistence type="predicted"/>
<evidence type="ECO:0008006" key="4">
    <source>
        <dbReference type="Google" id="ProtNLM"/>
    </source>
</evidence>
<sequence>MIDALPADALRTRFDPSDFGFETTDDLPAETEVVGQDRAVEALDFGMSIDAEGYNVFALGPPGTGRRPLVQHLLEEQAAGEATPPDLCYVNRFDDEREPRALPPALGILRRFEDGPAGPAHGGRARGSGRPPYGVSAPWGRDDDRTVARGGTRGPRRTPRTGPGAPPHAGRSGPARRPCPPTRPGALRDARHRLATGRRVPPALSV</sequence>
<gene>
    <name evidence="2" type="ORF">GGP71_001544</name>
</gene>
<protein>
    <recommendedName>
        <fullName evidence="4">ATP-dependent protease</fullName>
    </recommendedName>
</protein>
<dbReference type="AlphaFoldDB" id="A0A9X2Q173"/>
<comment type="caution">
    <text evidence="2">The sequence shown here is derived from an EMBL/GenBank/DDBJ whole genome shotgun (WGS) entry which is preliminary data.</text>
</comment>
<evidence type="ECO:0000256" key="1">
    <source>
        <dbReference type="SAM" id="MobiDB-lite"/>
    </source>
</evidence>
<evidence type="ECO:0000313" key="2">
    <source>
        <dbReference type="EMBL" id="MCS3677621.1"/>
    </source>
</evidence>
<dbReference type="RefSeq" id="WP_259080069.1">
    <property type="nucleotide sequence ID" value="NZ_JANUAU010000004.1"/>
</dbReference>
<evidence type="ECO:0000313" key="3">
    <source>
        <dbReference type="Proteomes" id="UP001155027"/>
    </source>
</evidence>
<name>A0A9X2Q173_9BACT</name>
<dbReference type="EMBL" id="JANUAU010000004">
    <property type="protein sequence ID" value="MCS3677621.1"/>
    <property type="molecule type" value="Genomic_DNA"/>
</dbReference>
<feature type="region of interest" description="Disordered" evidence="1">
    <location>
        <begin position="108"/>
        <end position="206"/>
    </location>
</feature>